<dbReference type="InterPro" id="IPR025533">
    <property type="entry name" value="DUF4419"/>
</dbReference>
<organism evidence="1 2">
    <name type="scientific">Dactylellina haptotyla (strain CBS 200.50)</name>
    <name type="common">Nematode-trapping fungus</name>
    <name type="synonym">Monacrosporium haptotylum</name>
    <dbReference type="NCBI Taxonomy" id="1284197"/>
    <lineage>
        <taxon>Eukaryota</taxon>
        <taxon>Fungi</taxon>
        <taxon>Dikarya</taxon>
        <taxon>Ascomycota</taxon>
        <taxon>Pezizomycotina</taxon>
        <taxon>Orbiliomycetes</taxon>
        <taxon>Orbiliales</taxon>
        <taxon>Orbiliaceae</taxon>
        <taxon>Dactylellina</taxon>
    </lineage>
</organism>
<dbReference type="HOGENOM" id="CLU_037155_2_0_1"/>
<dbReference type="EMBL" id="AQGS01000576">
    <property type="protein sequence ID" value="EPS38131.1"/>
    <property type="molecule type" value="Genomic_DNA"/>
</dbReference>
<protein>
    <recommendedName>
        <fullName evidence="3">DUF4419 domain-containing protein</fullName>
    </recommendedName>
</protein>
<dbReference type="Proteomes" id="UP000015100">
    <property type="component" value="Unassembled WGS sequence"/>
</dbReference>
<name>S8AAJ6_DACHA</name>
<proteinExistence type="predicted"/>
<keyword evidence="2" id="KW-1185">Reference proteome</keyword>
<dbReference type="PANTHER" id="PTHR31252">
    <property type="entry name" value="DUF4419 DOMAIN-CONTAINING PROTEIN"/>
    <property type="match status" value="1"/>
</dbReference>
<dbReference type="Gene3D" id="1.20.120.1060">
    <property type="match status" value="1"/>
</dbReference>
<dbReference type="AlphaFoldDB" id="S8AAJ6"/>
<comment type="caution">
    <text evidence="1">The sequence shown here is derived from an EMBL/GenBank/DDBJ whole genome shotgun (WGS) entry which is preliminary data.</text>
</comment>
<sequence length="400" mass="45370">MPVTINPCNVALEEYYYSSSRAITSDAILKVPLQTGSNLRCKEIFQSSFSQDMLDSRAVHPSKSSFVYAAMNAYNNHHHLVIRPDDIWITILTQFSIYVNRHAEELRSMFVSHEGQKQLTINSVGTRYSVDFGSFAVQFSDLLDQNVIDPELRNWIMPNFTTTEDNDKIVSSVIMMATLQKYFAYGIHLMCGLPAVTLLGEKSDWEMLLQKLEKLQTFGPETAQFAGLLRPILTRFVACFDNPESEDIKNFWQTVVNRQGGGSGPRYLGGWITAFCFWSGKGDVQYRTDVSIWGNKARTLTLDGQLYGLVDTNDVVGGYASVPVELNDNGVKFNTTMIAGMVAIESRPKVERDEEWEEGNRKLKAEAKDYQGPARSVIQPMAGWWIFHSEEVKDRYRDEL</sequence>
<evidence type="ECO:0000313" key="1">
    <source>
        <dbReference type="EMBL" id="EPS38131.1"/>
    </source>
</evidence>
<dbReference type="STRING" id="1284197.S8AAJ6"/>
<gene>
    <name evidence="1" type="ORF">H072_8118</name>
</gene>
<evidence type="ECO:0008006" key="3">
    <source>
        <dbReference type="Google" id="ProtNLM"/>
    </source>
</evidence>
<reference evidence="2" key="2">
    <citation type="submission" date="2013-04" db="EMBL/GenBank/DDBJ databases">
        <title>Genomic mechanisms accounting for the adaptation to parasitism in nematode-trapping fungi.</title>
        <authorList>
            <person name="Ahren D.G."/>
        </authorList>
    </citation>
    <scope>NUCLEOTIDE SEQUENCE [LARGE SCALE GENOMIC DNA]</scope>
    <source>
        <strain evidence="2">CBS 200.50</strain>
    </source>
</reference>
<dbReference type="PANTHER" id="PTHR31252:SF11">
    <property type="entry name" value="DUF4419 DOMAIN-CONTAINING PROTEIN"/>
    <property type="match status" value="1"/>
</dbReference>
<accession>S8AAJ6</accession>
<dbReference type="eggNOG" id="ENOG502RPX4">
    <property type="taxonomic scope" value="Eukaryota"/>
</dbReference>
<evidence type="ECO:0000313" key="2">
    <source>
        <dbReference type="Proteomes" id="UP000015100"/>
    </source>
</evidence>
<dbReference type="Pfam" id="PF14388">
    <property type="entry name" value="DUF4419"/>
    <property type="match status" value="1"/>
</dbReference>
<dbReference type="OMA" id="TKAYFEY"/>
<dbReference type="OrthoDB" id="9978173at2759"/>
<reference evidence="1 2" key="1">
    <citation type="journal article" date="2013" name="PLoS Genet.">
        <title>Genomic mechanisms accounting for the adaptation to parasitism in nematode-trapping fungi.</title>
        <authorList>
            <person name="Meerupati T."/>
            <person name="Andersson K.M."/>
            <person name="Friman E."/>
            <person name="Kumar D."/>
            <person name="Tunlid A."/>
            <person name="Ahren D."/>
        </authorList>
    </citation>
    <scope>NUCLEOTIDE SEQUENCE [LARGE SCALE GENOMIC DNA]</scope>
    <source>
        <strain evidence="1 2">CBS 200.50</strain>
    </source>
</reference>